<dbReference type="EMBL" id="CAACVG010008324">
    <property type="protein sequence ID" value="VEN49296.1"/>
    <property type="molecule type" value="Genomic_DNA"/>
</dbReference>
<evidence type="ECO:0000313" key="2">
    <source>
        <dbReference type="Proteomes" id="UP000410492"/>
    </source>
</evidence>
<gene>
    <name evidence="1" type="ORF">CALMAC_LOCUS10458</name>
</gene>
<dbReference type="Proteomes" id="UP000410492">
    <property type="component" value="Unassembled WGS sequence"/>
</dbReference>
<proteinExistence type="predicted"/>
<evidence type="ECO:0000313" key="1">
    <source>
        <dbReference type="EMBL" id="VEN49296.1"/>
    </source>
</evidence>
<sequence>MKYILRGDEFVGIQIHTRQRGFTGEVYVFDKQCSEGPIVICSGLTPEKPALYAQELKRRYKFFMTCDQLLSHRKTWTSSLLASQIDNTGCTRINNRKGFQVVFVCSIMLSQIGKLMSTVL</sequence>
<reference evidence="1 2" key="1">
    <citation type="submission" date="2019-01" db="EMBL/GenBank/DDBJ databases">
        <authorList>
            <person name="Sayadi A."/>
        </authorList>
    </citation>
    <scope>NUCLEOTIDE SEQUENCE [LARGE SCALE GENOMIC DNA]</scope>
</reference>
<protein>
    <submittedName>
        <fullName evidence="1">Uncharacterized protein</fullName>
    </submittedName>
</protein>
<accession>A0A653CNG2</accession>
<dbReference type="OrthoDB" id="7777654at2759"/>
<dbReference type="AlphaFoldDB" id="A0A653CNG2"/>
<organism evidence="1 2">
    <name type="scientific">Callosobruchus maculatus</name>
    <name type="common">Southern cowpea weevil</name>
    <name type="synonym">Pulse bruchid</name>
    <dbReference type="NCBI Taxonomy" id="64391"/>
    <lineage>
        <taxon>Eukaryota</taxon>
        <taxon>Metazoa</taxon>
        <taxon>Ecdysozoa</taxon>
        <taxon>Arthropoda</taxon>
        <taxon>Hexapoda</taxon>
        <taxon>Insecta</taxon>
        <taxon>Pterygota</taxon>
        <taxon>Neoptera</taxon>
        <taxon>Endopterygota</taxon>
        <taxon>Coleoptera</taxon>
        <taxon>Polyphaga</taxon>
        <taxon>Cucujiformia</taxon>
        <taxon>Chrysomeloidea</taxon>
        <taxon>Chrysomelidae</taxon>
        <taxon>Bruchinae</taxon>
        <taxon>Bruchini</taxon>
        <taxon>Callosobruchus</taxon>
    </lineage>
</organism>
<keyword evidence="2" id="KW-1185">Reference proteome</keyword>
<name>A0A653CNG2_CALMS</name>